<dbReference type="AlphaFoldDB" id="A0A2W1N0R0"/>
<dbReference type="InterPro" id="IPR052162">
    <property type="entry name" value="Sensor_kinase/Photoreceptor"/>
</dbReference>
<feature type="domain" description="PAC" evidence="7">
    <location>
        <begin position="215"/>
        <end position="268"/>
    </location>
</feature>
<evidence type="ECO:0000256" key="2">
    <source>
        <dbReference type="ARBA" id="ARBA00012438"/>
    </source>
</evidence>
<evidence type="ECO:0000259" key="7">
    <source>
        <dbReference type="PROSITE" id="PS50113"/>
    </source>
</evidence>
<evidence type="ECO:0000256" key="4">
    <source>
        <dbReference type="ARBA" id="ARBA00022679"/>
    </source>
</evidence>
<dbReference type="Pfam" id="PF08447">
    <property type="entry name" value="PAS_3"/>
    <property type="match status" value="1"/>
</dbReference>
<dbReference type="RefSeq" id="WP_111061988.1">
    <property type="nucleotide sequence ID" value="NZ_JBHUCU010000002.1"/>
</dbReference>
<evidence type="ECO:0000256" key="5">
    <source>
        <dbReference type="ARBA" id="ARBA00022777"/>
    </source>
</evidence>
<dbReference type="InterPro" id="IPR000014">
    <property type="entry name" value="PAS"/>
</dbReference>
<dbReference type="SUPFAM" id="SSF55785">
    <property type="entry name" value="PYP-like sensor domain (PAS domain)"/>
    <property type="match status" value="3"/>
</dbReference>
<evidence type="ECO:0000256" key="3">
    <source>
        <dbReference type="ARBA" id="ARBA00022553"/>
    </source>
</evidence>
<dbReference type="PROSITE" id="PS50109">
    <property type="entry name" value="HIS_KIN"/>
    <property type="match status" value="1"/>
</dbReference>
<dbReference type="Gene3D" id="3.30.565.10">
    <property type="entry name" value="Histidine kinase-like ATPase, C-terminal domain"/>
    <property type="match status" value="1"/>
</dbReference>
<dbReference type="InterPro" id="IPR036890">
    <property type="entry name" value="HATPase_C_sf"/>
</dbReference>
<dbReference type="InterPro" id="IPR005467">
    <property type="entry name" value="His_kinase_dom"/>
</dbReference>
<feature type="domain" description="PAC" evidence="7">
    <location>
        <begin position="468"/>
        <end position="520"/>
    </location>
</feature>
<sequence>MMDEKNFKKFINQELDLIHDKSFFDGIWILDLLEQKVIHISNEFWSLLGFEPDQIDLDAIISKNLIRQLNPFDLVETAVKSGKTVFRSNKIFTHINGHEKLLMIKGLLTPKSNGVNKKAILFFGDFTNFELDKKLKIRSNHFDQIIEGTDLCTWEWNIPSKEVLTNNNWAGLVGYPMEDLKNIDINFWLNLIHPADKDITLNKLFDHIRNKTKSYEAEVRLKHKDGHWVWTLTKGKVITRKKNGKAILMIGYHQDISETKKIGNTLNRTNELFEDTMDVAQIGSWEVDLMAQKLSWSKVTKQIFEVESDYLPTYDKGLNFFQKGIEQEKISNTIKNTVETGEKFDIELKFNTAKDNSKWIRIIGQAEMEAKEITSLKGIVQDISSNRKEIEELQKNYRQIKLFIEQAPSAIAMFDKNLNYITASEQWYIDYGIEGREIIGKSHFDIFPHIDKSWSEIYKSCLDGANLKSDEEEFTRLDGKKQWLKWEIKPWKNTNNEIEGLIMYSSDITSLKSSRTETESLMQQLLDQNDRLMNFSHIVSHNLRSHTVNLNSLLKMMKGEFSEVNNSPYFQMFEKACNNISDTISHLREVASMNSNTDEGMMALDLNEYIEKSITAVKAKSIEVEGEIINDIKAKVQINAIPAYLDSIILNLLTNSIKYRQLEQRVVINIGLETTDEYTILSIKDNGLGIDLEKYGSKLFGMYKVFHHHKDSRGIGLFITKSQIEAMKGLITVESTPLQGSTFKVHFRN</sequence>
<dbReference type="SMART" id="SM00387">
    <property type="entry name" value="HATPase_c"/>
    <property type="match status" value="1"/>
</dbReference>
<gene>
    <name evidence="8" type="ORF">DNU06_04255</name>
</gene>
<evidence type="ECO:0000313" key="9">
    <source>
        <dbReference type="Proteomes" id="UP000249248"/>
    </source>
</evidence>
<proteinExistence type="predicted"/>
<dbReference type="EC" id="2.7.13.3" evidence="2"/>
<dbReference type="InterPro" id="IPR000700">
    <property type="entry name" value="PAS-assoc_C"/>
</dbReference>
<dbReference type="InterPro" id="IPR035965">
    <property type="entry name" value="PAS-like_dom_sf"/>
</dbReference>
<dbReference type="InterPro" id="IPR004358">
    <property type="entry name" value="Sig_transdc_His_kin-like_C"/>
</dbReference>
<dbReference type="InterPro" id="IPR013655">
    <property type="entry name" value="PAS_fold_3"/>
</dbReference>
<dbReference type="GO" id="GO:0004673">
    <property type="term" value="F:protein histidine kinase activity"/>
    <property type="evidence" value="ECO:0007669"/>
    <property type="project" value="UniProtKB-EC"/>
</dbReference>
<feature type="domain" description="Histidine kinase" evidence="6">
    <location>
        <begin position="538"/>
        <end position="749"/>
    </location>
</feature>
<dbReference type="Pfam" id="PF02518">
    <property type="entry name" value="HATPase_c"/>
    <property type="match status" value="1"/>
</dbReference>
<dbReference type="PANTHER" id="PTHR43304">
    <property type="entry name" value="PHYTOCHROME-LIKE PROTEIN CPH1"/>
    <property type="match status" value="1"/>
</dbReference>
<dbReference type="SUPFAM" id="SSF55874">
    <property type="entry name" value="ATPase domain of HSP90 chaperone/DNA topoisomerase II/histidine kinase"/>
    <property type="match status" value="1"/>
</dbReference>
<dbReference type="InterPro" id="IPR001610">
    <property type="entry name" value="PAC"/>
</dbReference>
<keyword evidence="5" id="KW-0418">Kinase</keyword>
<dbReference type="CDD" id="cd00130">
    <property type="entry name" value="PAS"/>
    <property type="match status" value="2"/>
</dbReference>
<dbReference type="PRINTS" id="PR00344">
    <property type="entry name" value="BCTRLSENSOR"/>
</dbReference>
<evidence type="ECO:0000256" key="1">
    <source>
        <dbReference type="ARBA" id="ARBA00000085"/>
    </source>
</evidence>
<comment type="catalytic activity">
    <reaction evidence="1">
        <text>ATP + protein L-histidine = ADP + protein N-phospho-L-histidine.</text>
        <dbReference type="EC" id="2.7.13.3"/>
    </reaction>
</comment>
<dbReference type="Gene3D" id="3.30.450.20">
    <property type="entry name" value="PAS domain"/>
    <property type="match status" value="3"/>
</dbReference>
<dbReference type="NCBIfam" id="TIGR00229">
    <property type="entry name" value="sensory_box"/>
    <property type="match status" value="2"/>
</dbReference>
<name>A0A2W1N0R0_9FLAO</name>
<accession>A0A2W1N0R0</accession>
<dbReference type="OrthoDB" id="5522855at2"/>
<dbReference type="InterPro" id="IPR003594">
    <property type="entry name" value="HATPase_dom"/>
</dbReference>
<dbReference type="PANTHER" id="PTHR43304:SF1">
    <property type="entry name" value="PAC DOMAIN-CONTAINING PROTEIN"/>
    <property type="match status" value="1"/>
</dbReference>
<keyword evidence="4" id="KW-0808">Transferase</keyword>
<reference evidence="8 9" key="1">
    <citation type="submission" date="2018-06" db="EMBL/GenBank/DDBJ databases">
        <title>The draft genome sequence of Crocinitomix sp. SM1701.</title>
        <authorList>
            <person name="Zhang X."/>
        </authorList>
    </citation>
    <scope>NUCLEOTIDE SEQUENCE [LARGE SCALE GENOMIC DNA]</scope>
    <source>
        <strain evidence="8 9">SM1701</strain>
    </source>
</reference>
<keyword evidence="9" id="KW-1185">Reference proteome</keyword>
<keyword evidence="3" id="KW-0597">Phosphoprotein</keyword>
<dbReference type="SMART" id="SM00086">
    <property type="entry name" value="PAC"/>
    <property type="match status" value="2"/>
</dbReference>
<dbReference type="Proteomes" id="UP000249248">
    <property type="component" value="Unassembled WGS sequence"/>
</dbReference>
<organism evidence="8 9">
    <name type="scientific">Putridiphycobacter roseus</name>
    <dbReference type="NCBI Taxonomy" id="2219161"/>
    <lineage>
        <taxon>Bacteria</taxon>
        <taxon>Pseudomonadati</taxon>
        <taxon>Bacteroidota</taxon>
        <taxon>Flavobacteriia</taxon>
        <taxon>Flavobacteriales</taxon>
        <taxon>Crocinitomicaceae</taxon>
        <taxon>Putridiphycobacter</taxon>
    </lineage>
</organism>
<dbReference type="PROSITE" id="PS50113">
    <property type="entry name" value="PAC"/>
    <property type="match status" value="2"/>
</dbReference>
<dbReference type="InterPro" id="IPR013656">
    <property type="entry name" value="PAS_4"/>
</dbReference>
<evidence type="ECO:0000259" key="6">
    <source>
        <dbReference type="PROSITE" id="PS50109"/>
    </source>
</evidence>
<protein>
    <recommendedName>
        <fullName evidence="2">histidine kinase</fullName>
        <ecNumber evidence="2">2.7.13.3</ecNumber>
    </recommendedName>
</protein>
<dbReference type="Pfam" id="PF08448">
    <property type="entry name" value="PAS_4"/>
    <property type="match status" value="1"/>
</dbReference>
<dbReference type="EMBL" id="QKSB01000002">
    <property type="protein sequence ID" value="PZE17837.1"/>
    <property type="molecule type" value="Genomic_DNA"/>
</dbReference>
<evidence type="ECO:0000313" key="8">
    <source>
        <dbReference type="EMBL" id="PZE17837.1"/>
    </source>
</evidence>
<comment type="caution">
    <text evidence="8">The sequence shown here is derived from an EMBL/GenBank/DDBJ whole genome shotgun (WGS) entry which is preliminary data.</text>
</comment>